<evidence type="ECO:0000313" key="3">
    <source>
        <dbReference type="EMBL" id="KIQ70450.1"/>
    </source>
</evidence>
<evidence type="ECO:0000313" key="4">
    <source>
        <dbReference type="Proteomes" id="UP000035100"/>
    </source>
</evidence>
<dbReference type="RefSeq" id="WP_018304194.1">
    <property type="nucleotide sequence ID" value="NZ_KB902312.1"/>
</dbReference>
<evidence type="ECO:0000256" key="1">
    <source>
        <dbReference type="SAM" id="MobiDB-lite"/>
    </source>
</evidence>
<feature type="domain" description="SseB protein N-terminal" evidence="2">
    <location>
        <begin position="7"/>
        <end position="119"/>
    </location>
</feature>
<organism evidence="3 4">
    <name type="scientific">Wenxinia marina DSM 24838</name>
    <dbReference type="NCBI Taxonomy" id="1123501"/>
    <lineage>
        <taxon>Bacteria</taxon>
        <taxon>Pseudomonadati</taxon>
        <taxon>Pseudomonadota</taxon>
        <taxon>Alphaproteobacteria</taxon>
        <taxon>Rhodobacterales</taxon>
        <taxon>Roseobacteraceae</taxon>
        <taxon>Wenxinia</taxon>
    </lineage>
</organism>
<dbReference type="Pfam" id="PF07179">
    <property type="entry name" value="SseB"/>
    <property type="match status" value="1"/>
</dbReference>
<dbReference type="STRING" id="1123501.Wenmar_00826"/>
<dbReference type="EMBL" id="AONG01000005">
    <property type="protein sequence ID" value="KIQ70450.1"/>
    <property type="molecule type" value="Genomic_DNA"/>
</dbReference>
<evidence type="ECO:0000259" key="2">
    <source>
        <dbReference type="Pfam" id="PF07179"/>
    </source>
</evidence>
<dbReference type="Proteomes" id="UP000035100">
    <property type="component" value="Unassembled WGS sequence"/>
</dbReference>
<dbReference type="eggNOG" id="ENOG502Z7MU">
    <property type="taxonomic scope" value="Bacteria"/>
</dbReference>
<protein>
    <recommendedName>
        <fullName evidence="2">SseB protein N-terminal domain-containing protein</fullName>
    </recommendedName>
</protein>
<dbReference type="PATRIC" id="fig|1123501.6.peg.893"/>
<keyword evidence="4" id="KW-1185">Reference proteome</keyword>
<proteinExistence type="predicted"/>
<reference evidence="3 4" key="1">
    <citation type="submission" date="2013-01" db="EMBL/GenBank/DDBJ databases">
        <authorList>
            <person name="Fiebig A."/>
            <person name="Goeker M."/>
            <person name="Klenk H.-P.P."/>
        </authorList>
    </citation>
    <scope>NUCLEOTIDE SEQUENCE [LARGE SCALE GENOMIC DNA]</scope>
    <source>
        <strain evidence="3 4">DSM 24838</strain>
    </source>
</reference>
<sequence>MAETTPLDRAIAVMAAKGTDAARLSFYGVLADTELMLLLDAEPTDDAIAPRLQETDAGTCVVAFDLEERLADFAGGDAQTARLPGRVLAALAAEQGMGIALNPGGAPTSHIVPPDAVRWLAETLSEEPEEAPERPVEALKPSLPPEALEALGRALSRAPGLAAYALLTRVRYHGGREGHLLTVIDPRPGSEDALVRAVSEALTFSGAGEAAATDVTFLAGDSPAAARLAKVALRLDVPEAPATRPAPAPPGSDPDKPPRLR</sequence>
<dbReference type="AlphaFoldDB" id="A0A0D0NQ99"/>
<feature type="region of interest" description="Disordered" evidence="1">
    <location>
        <begin position="238"/>
        <end position="261"/>
    </location>
</feature>
<dbReference type="OrthoDB" id="7831317at2"/>
<name>A0A0D0NQ99_9RHOB</name>
<comment type="caution">
    <text evidence="3">The sequence shown here is derived from an EMBL/GenBank/DDBJ whole genome shotgun (WGS) entry which is preliminary data.</text>
</comment>
<gene>
    <name evidence="3" type="ORF">Wenmar_00826</name>
</gene>
<dbReference type="InterPro" id="IPR009839">
    <property type="entry name" value="SseB_N"/>
</dbReference>
<accession>A0A0D0NQ99</accession>